<keyword evidence="3" id="KW-1185">Reference proteome</keyword>
<name>A0A2R5GFE4_9STRA</name>
<feature type="compositionally biased region" description="Polar residues" evidence="1">
    <location>
        <begin position="88"/>
        <end position="97"/>
    </location>
</feature>
<feature type="region of interest" description="Disordered" evidence="1">
    <location>
        <begin position="1"/>
        <end position="163"/>
    </location>
</feature>
<proteinExistence type="predicted"/>
<dbReference type="AlphaFoldDB" id="A0A2R5GFE4"/>
<gene>
    <name evidence="2" type="ORF">FCC1311_058282</name>
</gene>
<feature type="compositionally biased region" description="Polar residues" evidence="1">
    <location>
        <begin position="1143"/>
        <end position="1158"/>
    </location>
</feature>
<organism evidence="2 3">
    <name type="scientific">Hondaea fermentalgiana</name>
    <dbReference type="NCBI Taxonomy" id="2315210"/>
    <lineage>
        <taxon>Eukaryota</taxon>
        <taxon>Sar</taxon>
        <taxon>Stramenopiles</taxon>
        <taxon>Bigyra</taxon>
        <taxon>Labyrinthulomycetes</taxon>
        <taxon>Thraustochytrida</taxon>
        <taxon>Thraustochytriidae</taxon>
        <taxon>Hondaea</taxon>
    </lineage>
</organism>
<feature type="compositionally biased region" description="Basic and acidic residues" evidence="1">
    <location>
        <begin position="387"/>
        <end position="404"/>
    </location>
</feature>
<evidence type="ECO:0000313" key="3">
    <source>
        <dbReference type="Proteomes" id="UP000241890"/>
    </source>
</evidence>
<feature type="compositionally biased region" description="Polar residues" evidence="1">
    <location>
        <begin position="1220"/>
        <end position="1236"/>
    </location>
</feature>
<feature type="compositionally biased region" description="Basic and acidic residues" evidence="1">
    <location>
        <begin position="73"/>
        <end position="86"/>
    </location>
</feature>
<feature type="region of interest" description="Disordered" evidence="1">
    <location>
        <begin position="1216"/>
        <end position="1237"/>
    </location>
</feature>
<feature type="compositionally biased region" description="Polar residues" evidence="1">
    <location>
        <begin position="434"/>
        <end position="445"/>
    </location>
</feature>
<feature type="compositionally biased region" description="Acidic residues" evidence="1">
    <location>
        <begin position="626"/>
        <end position="648"/>
    </location>
</feature>
<feature type="region of interest" description="Disordered" evidence="1">
    <location>
        <begin position="789"/>
        <end position="816"/>
    </location>
</feature>
<evidence type="ECO:0000256" key="1">
    <source>
        <dbReference type="SAM" id="MobiDB-lite"/>
    </source>
</evidence>
<protein>
    <submittedName>
        <fullName evidence="2">Uncharacterized protein</fullName>
    </submittedName>
</protein>
<feature type="compositionally biased region" description="Low complexity" evidence="1">
    <location>
        <begin position="27"/>
        <end position="50"/>
    </location>
</feature>
<dbReference type="EMBL" id="BEYU01000061">
    <property type="protein sequence ID" value="GBG29607.1"/>
    <property type="molecule type" value="Genomic_DNA"/>
</dbReference>
<evidence type="ECO:0000313" key="2">
    <source>
        <dbReference type="EMBL" id="GBG29607.1"/>
    </source>
</evidence>
<feature type="region of interest" description="Disordered" evidence="1">
    <location>
        <begin position="1050"/>
        <end position="1166"/>
    </location>
</feature>
<sequence>MSEEAPSYRAATAESGGDLGGGDDVDLVLAGQQPATTAATQQREAGAGATPPGSRGGKDAPPLNGDAAEVSEEQPKKDLDPLKETETDAMNTQVSETQDTDPFASLETGHRNQVETDIFQAMPTEDYNRNEDTQPASEAAEVGEDSSPDSAGELHVNATVDTPDAANLEDAAVATDATEGNLDAAVKDFAGIDPVSDAALEGETASSEMGNDAQAETFAVDDTMAPHSTEDLTTIENASLEEATESNLGTTFEGHDAHADNAKADPLELEPGSVTTDVGGTDVLDDENKQSAETVSNGLDMGEDVAEDAVFHEVQNSEPTGSVSGRNDIVTDDGSGEEGSSTPPSISKAPTSDVGKGDIVQEAVENDTFEDAFSKPASETVPSTESGVDKDVLDTAAKEEKAGEFDVIDATFEGEDGGSGDIANAATYDDIINENHSSDAANPDSSEVDDENETENDNDKTAAQEGDTSDIDSFADNNMAQEDNDNEIDATVKDDLAEIDDDVFDDADVIDEIAKDDLAQVDEDANDVDVVSRDDVADIDAVADIDDDAEIDDAEVGAAAGLDTNVVDAGASLDTNSIDAGADLNDNDVDVAADLDKNDIDAAAEHDIDATAKDDVDGIEDRTDDIKDDNDTFGDFDDADFGDFDDADFASPAAPLQDKNATEANGAESRDNAIDLAASGNDFEDADFGDFADADFEDADFKQTAPSTTLQLEETSAAEAGTGQVPDFDADFDDDFGDFEDADFEQAETPPLVSSSATTSSAGEDRALNFLELPENVFREAAEKVFAPLRPEQRIPEDSVPGNGHEVPQENQDSSQDKLLRTLLSDAKPDAYFGPSKCSACGALLRYLSRHCLVCGHAIVASVAPADDCVASAIACLSAYIHVESKVIHSNDLRKKLRTSLDEGASILLGQAFASLHEPRSPRASVDSSALLAAEDDAALKANADASFERGVDRSDSLNFDDAGLSLRPTSSTGHATDDNADHGQDDDEAELTQNTLTDLDEEEEDDDDDDDDNDETSVAKSEKEPKMNVNTNAAVMLPATGSAAALVEQQTESMPASTDLDDDFGFFEGAPQLDTMGLADSPAPAQPGPPPSSPPAPPPPNASNDDFLGLEAFVGASGDAGNVESSSNETGDANDPLGLLASFQSTPNDTATFQSSARDAASGALTQEGEDLLRKLWQEQNPDREDAGLPDLSFMRHEGLALPFGSNAATLAARRRAASNNQDSLGTLNGTSANGELSHFAQANSAADAAADEDDPFAGL</sequence>
<feature type="region of interest" description="Disordered" evidence="1">
    <location>
        <begin position="239"/>
        <end position="492"/>
    </location>
</feature>
<feature type="compositionally biased region" description="Acidic residues" evidence="1">
    <location>
        <begin position="446"/>
        <end position="456"/>
    </location>
</feature>
<feature type="region of interest" description="Disordered" evidence="1">
    <location>
        <begin position="697"/>
        <end position="738"/>
    </location>
</feature>
<feature type="compositionally biased region" description="Acidic residues" evidence="1">
    <location>
        <begin position="728"/>
        <end position="738"/>
    </location>
</feature>
<feature type="compositionally biased region" description="Low complexity" evidence="1">
    <location>
        <begin position="272"/>
        <end position="282"/>
    </location>
</feature>
<accession>A0A2R5GFE4</accession>
<feature type="region of interest" description="Disordered" evidence="1">
    <location>
        <begin position="959"/>
        <end position="1032"/>
    </location>
</feature>
<reference evidence="2 3" key="1">
    <citation type="submission" date="2017-12" db="EMBL/GenBank/DDBJ databases">
        <title>Sequencing, de novo assembly and annotation of complete genome of a new Thraustochytrid species, strain FCC1311.</title>
        <authorList>
            <person name="Sedici K."/>
            <person name="Godart F."/>
            <person name="Aiese Cigliano R."/>
            <person name="Sanseverino W."/>
            <person name="Barakat M."/>
            <person name="Ortet P."/>
            <person name="Marechal E."/>
            <person name="Cagnac O."/>
            <person name="Amato A."/>
        </authorList>
    </citation>
    <scope>NUCLEOTIDE SEQUENCE [LARGE SCALE GENOMIC DNA]</scope>
</reference>
<feature type="compositionally biased region" description="Acidic residues" evidence="1">
    <location>
        <begin position="999"/>
        <end position="1016"/>
    </location>
</feature>
<feature type="compositionally biased region" description="Polar residues" evidence="1">
    <location>
        <begin position="314"/>
        <end position="325"/>
    </location>
</feature>
<comment type="caution">
    <text evidence="2">The sequence shown here is derived from an EMBL/GenBank/DDBJ whole genome shotgun (WGS) entry which is preliminary data.</text>
</comment>
<feature type="compositionally biased region" description="Basic and acidic residues" evidence="1">
    <location>
        <begin position="253"/>
        <end position="266"/>
    </location>
</feature>
<dbReference type="InParanoid" id="A0A2R5GFE4"/>
<feature type="compositionally biased region" description="Basic and acidic residues" evidence="1">
    <location>
        <begin position="611"/>
        <end position="625"/>
    </location>
</feature>
<dbReference type="Proteomes" id="UP000241890">
    <property type="component" value="Unassembled WGS sequence"/>
</dbReference>
<feature type="compositionally biased region" description="Polar residues" evidence="1">
    <location>
        <begin position="704"/>
        <end position="714"/>
    </location>
</feature>
<feature type="compositionally biased region" description="Pro residues" evidence="1">
    <location>
        <begin position="1085"/>
        <end position="1102"/>
    </location>
</feature>
<feature type="region of interest" description="Disordered" evidence="1">
    <location>
        <begin position="611"/>
        <end position="678"/>
    </location>
</feature>